<dbReference type="SMART" id="SM00184">
    <property type="entry name" value="RING"/>
    <property type="match status" value="1"/>
</dbReference>
<dbReference type="InterPro" id="IPR001841">
    <property type="entry name" value="Znf_RING"/>
</dbReference>
<reference evidence="8 9" key="1">
    <citation type="submission" date="2018-10" db="EMBL/GenBank/DDBJ databases">
        <title>A high-quality apple genome assembly.</title>
        <authorList>
            <person name="Hu J."/>
        </authorList>
    </citation>
    <scope>NUCLEOTIDE SEQUENCE [LARGE SCALE GENOMIC DNA]</scope>
    <source>
        <strain evidence="9">cv. HFTH1</strain>
        <tissue evidence="8">Young leaf</tissue>
    </source>
</reference>
<evidence type="ECO:0000259" key="7">
    <source>
        <dbReference type="PROSITE" id="PS50089"/>
    </source>
</evidence>
<evidence type="ECO:0000259" key="6">
    <source>
        <dbReference type="PROSITE" id="PS50016"/>
    </source>
</evidence>
<proteinExistence type="predicted"/>
<feature type="compositionally biased region" description="Polar residues" evidence="5">
    <location>
        <begin position="303"/>
        <end position="320"/>
    </location>
</feature>
<dbReference type="InterPro" id="IPR058746">
    <property type="entry name" value="Znf_RING-type_Topors"/>
</dbReference>
<gene>
    <name evidence="8" type="ORF">DVH24_036535</name>
</gene>
<dbReference type="PANTHER" id="PTHR47177">
    <property type="entry name" value="F18C1.6 PROTEIN"/>
    <property type="match status" value="1"/>
</dbReference>
<dbReference type="PANTHER" id="PTHR47177:SF3">
    <property type="entry name" value="F18C1.6 PROTEIN"/>
    <property type="match status" value="1"/>
</dbReference>
<dbReference type="Pfam" id="PF13639">
    <property type="entry name" value="zf-RING_2"/>
    <property type="match status" value="1"/>
</dbReference>
<dbReference type="GO" id="GO:0008270">
    <property type="term" value="F:zinc ion binding"/>
    <property type="evidence" value="ECO:0007669"/>
    <property type="project" value="UniProtKB-KW"/>
</dbReference>
<feature type="region of interest" description="Disordered" evidence="5">
    <location>
        <begin position="1"/>
        <end position="276"/>
    </location>
</feature>
<dbReference type="EMBL" id="RDQH01000338">
    <property type="protein sequence ID" value="RXH82194.1"/>
    <property type="molecule type" value="Genomic_DNA"/>
</dbReference>
<feature type="domain" description="RING-type" evidence="7">
    <location>
        <begin position="346"/>
        <end position="388"/>
    </location>
</feature>
<dbReference type="AlphaFoldDB" id="A0A498IJ98"/>
<protein>
    <submittedName>
        <fullName evidence="8">Uncharacterized protein</fullName>
    </submittedName>
</protein>
<feature type="compositionally biased region" description="Acidic residues" evidence="5">
    <location>
        <begin position="24"/>
        <end position="75"/>
    </location>
</feature>
<dbReference type="PROSITE" id="PS50089">
    <property type="entry name" value="ZF_RING_2"/>
    <property type="match status" value="1"/>
</dbReference>
<dbReference type="InterPro" id="IPR019787">
    <property type="entry name" value="Znf_PHD-finger"/>
</dbReference>
<organism evidence="8 9">
    <name type="scientific">Malus domestica</name>
    <name type="common">Apple</name>
    <name type="synonym">Pyrus malus</name>
    <dbReference type="NCBI Taxonomy" id="3750"/>
    <lineage>
        <taxon>Eukaryota</taxon>
        <taxon>Viridiplantae</taxon>
        <taxon>Streptophyta</taxon>
        <taxon>Embryophyta</taxon>
        <taxon>Tracheophyta</taxon>
        <taxon>Spermatophyta</taxon>
        <taxon>Magnoliopsida</taxon>
        <taxon>eudicotyledons</taxon>
        <taxon>Gunneridae</taxon>
        <taxon>Pentapetalae</taxon>
        <taxon>rosids</taxon>
        <taxon>fabids</taxon>
        <taxon>Rosales</taxon>
        <taxon>Rosaceae</taxon>
        <taxon>Amygdaloideae</taxon>
        <taxon>Maleae</taxon>
        <taxon>Malus</taxon>
    </lineage>
</organism>
<dbReference type="InterPro" id="IPR011011">
    <property type="entry name" value="Znf_FYVE_PHD"/>
</dbReference>
<dbReference type="STRING" id="3750.A0A498IJ98"/>
<feature type="compositionally biased region" description="Low complexity" evidence="5">
    <location>
        <begin position="489"/>
        <end position="502"/>
    </location>
</feature>
<feature type="compositionally biased region" description="Basic residues" evidence="5">
    <location>
        <begin position="181"/>
        <end position="219"/>
    </location>
</feature>
<dbReference type="CDD" id="cd16574">
    <property type="entry name" value="RING-HC_Topors"/>
    <property type="match status" value="1"/>
</dbReference>
<dbReference type="InterPro" id="IPR017907">
    <property type="entry name" value="Znf_RING_CS"/>
</dbReference>
<feature type="region of interest" description="Disordered" evidence="5">
    <location>
        <begin position="651"/>
        <end position="672"/>
    </location>
</feature>
<feature type="compositionally biased region" description="Basic residues" evidence="5">
    <location>
        <begin position="79"/>
        <end position="90"/>
    </location>
</feature>
<dbReference type="Proteomes" id="UP000290289">
    <property type="component" value="Chromosome 12"/>
</dbReference>
<feature type="region of interest" description="Disordered" evidence="5">
    <location>
        <begin position="489"/>
        <end position="511"/>
    </location>
</feature>
<sequence length="829" mass="93750">MVKGGKVSSKRKIKTRIPSKDQGSDDSDEDYVISGEENEVSEDLEEDYCSSLDGDESEESFGSFVDEEEEEEEEEEVKKVRKNSRSRAKRGSAGFIVEEEEEEEEEEEDKEEVKPVRKGIRSKVRNGFSGRQKNGVKPLRKRRMIAYREVEDQDYNDEDDDDDEEFTPDEDEFSEVEEKHVVKKKKLGKRQLKKKGRSVRGEKRRKSMALKKPLRKKGRTSQELGRKARRDDELESDSDFIDSIVPLRVTNENKRVRKRRRMSVPSDSDFVPSGASDFDYTISEEEREQVREAKELCERLETNLQSSSVPTSLQEDTLVQQPRKPPRRKGKEKIEQVKVEVVKQVCGICFSEEDKRRVRGTLDCCTHYFCFACIMEWGKVESRCPLCKQRFKTISKPARSTTGIDLREVVIQVPERDQVYQPTEEELRGYLDPYENVICTECHEGGEDGLMLLCDICDSPAHTFCVGLGREVPDGNWYCEGCRPVAMGSSSSQAQGRSSDQRNTNNILSNRPSPAVYFDEGIDLNVVSSPCPQFTQGFSPRIPVGGFQAPSPLSGAAAPTLSGRRLIQRHIQQLLNLNRTTYMASMNERNSSNNLSNDFSNSQAARAREMTVQHTRTDEMEAAYHTFFEERLQDNHLALVPDNLSTDFLNSSASTPQRRQAIEDPPTTSANRSLNGALWPELTGMNSVPNYGQFHHLSSRPNISGSDAGVSPNTAVEQSGFHLAKEKLKAMVKNRLDNLSRDVDLDKDTFNDIARRSTHTVLAACGHQHRSNEVVVVPPPSTCSHIELTACGMTSLMRGCCSCCFESFVGEVVKRILDTKLQHWLSLAL</sequence>
<evidence type="ECO:0000313" key="8">
    <source>
        <dbReference type="EMBL" id="RXH82194.1"/>
    </source>
</evidence>
<evidence type="ECO:0000256" key="3">
    <source>
        <dbReference type="ARBA" id="ARBA00022833"/>
    </source>
</evidence>
<evidence type="ECO:0000256" key="5">
    <source>
        <dbReference type="SAM" id="MobiDB-lite"/>
    </source>
</evidence>
<evidence type="ECO:0000256" key="2">
    <source>
        <dbReference type="ARBA" id="ARBA00022771"/>
    </source>
</evidence>
<dbReference type="SUPFAM" id="SSF57903">
    <property type="entry name" value="FYVE/PHD zinc finger"/>
    <property type="match status" value="1"/>
</dbReference>
<dbReference type="SUPFAM" id="SSF57850">
    <property type="entry name" value="RING/U-box"/>
    <property type="match status" value="1"/>
</dbReference>
<evidence type="ECO:0000256" key="1">
    <source>
        <dbReference type="ARBA" id="ARBA00022723"/>
    </source>
</evidence>
<dbReference type="Pfam" id="PF00628">
    <property type="entry name" value="PHD"/>
    <property type="match status" value="1"/>
</dbReference>
<feature type="region of interest" description="Disordered" evidence="5">
    <location>
        <begin position="303"/>
        <end position="332"/>
    </location>
</feature>
<feature type="compositionally biased region" description="Acidic residues" evidence="5">
    <location>
        <begin position="151"/>
        <end position="175"/>
    </location>
</feature>
<keyword evidence="1" id="KW-0479">Metal-binding</keyword>
<dbReference type="InterPro" id="IPR001965">
    <property type="entry name" value="Znf_PHD"/>
</dbReference>
<dbReference type="Gene3D" id="3.30.40.10">
    <property type="entry name" value="Zinc/RING finger domain, C3HC4 (zinc finger)"/>
    <property type="match status" value="2"/>
</dbReference>
<keyword evidence="2 4" id="KW-0863">Zinc-finger</keyword>
<keyword evidence="9" id="KW-1185">Reference proteome</keyword>
<dbReference type="InterPro" id="IPR013083">
    <property type="entry name" value="Znf_RING/FYVE/PHD"/>
</dbReference>
<name>A0A498IJ98_MALDO</name>
<evidence type="ECO:0000256" key="4">
    <source>
        <dbReference type="PROSITE-ProRule" id="PRU00175"/>
    </source>
</evidence>
<dbReference type="PROSITE" id="PS50016">
    <property type="entry name" value="ZF_PHD_2"/>
    <property type="match status" value="1"/>
</dbReference>
<feature type="compositionally biased region" description="Basic residues" evidence="5">
    <location>
        <begin position="8"/>
        <end position="17"/>
    </location>
</feature>
<feature type="compositionally biased region" description="Acidic residues" evidence="5">
    <location>
        <begin position="97"/>
        <end position="110"/>
    </location>
</feature>
<dbReference type="SMART" id="SM00249">
    <property type="entry name" value="PHD"/>
    <property type="match status" value="1"/>
</dbReference>
<accession>A0A498IJ98</accession>
<dbReference type="PROSITE" id="PS00518">
    <property type="entry name" value="ZF_RING_1"/>
    <property type="match status" value="1"/>
</dbReference>
<keyword evidence="3" id="KW-0862">Zinc</keyword>
<comment type="caution">
    <text evidence="8">The sequence shown here is derived from an EMBL/GenBank/DDBJ whole genome shotgun (WGS) entry which is preliminary data.</text>
</comment>
<evidence type="ECO:0000313" key="9">
    <source>
        <dbReference type="Proteomes" id="UP000290289"/>
    </source>
</evidence>
<feature type="domain" description="PHD-type" evidence="6">
    <location>
        <begin position="436"/>
        <end position="485"/>
    </location>
</feature>